<comment type="caution">
    <text evidence="4">The sequence shown here is derived from an EMBL/GenBank/DDBJ whole genome shotgun (WGS) entry which is preliminary data.</text>
</comment>
<keyword evidence="2" id="KW-1133">Transmembrane helix</keyword>
<keyword evidence="5" id="KW-1185">Reference proteome</keyword>
<feature type="transmembrane region" description="Helical" evidence="2">
    <location>
        <begin position="42"/>
        <end position="61"/>
    </location>
</feature>
<dbReference type="Gene3D" id="3.30.559.10">
    <property type="entry name" value="Chloramphenicol acetyltransferase-like domain"/>
    <property type="match status" value="1"/>
</dbReference>
<dbReference type="AlphaFoldDB" id="A0A8H4J6A4"/>
<evidence type="ECO:0000313" key="5">
    <source>
        <dbReference type="Proteomes" id="UP000572817"/>
    </source>
</evidence>
<accession>A0A8H4J6A4</accession>
<reference evidence="4" key="1">
    <citation type="submission" date="2020-04" db="EMBL/GenBank/DDBJ databases">
        <title>Genome Assembly and Annotation of Botryosphaeria dothidea sdau 11-99, a Latent Pathogen of Apple Fruit Ring Rot in China.</title>
        <authorList>
            <person name="Yu C."/>
            <person name="Diao Y."/>
            <person name="Lu Q."/>
            <person name="Zhao J."/>
            <person name="Cui S."/>
            <person name="Peng C."/>
            <person name="He B."/>
            <person name="Liu H."/>
        </authorList>
    </citation>
    <scope>NUCLEOTIDE SEQUENCE [LARGE SCALE GENOMIC DNA]</scope>
    <source>
        <strain evidence="4">Sdau11-99</strain>
    </source>
</reference>
<evidence type="ECO:0000313" key="4">
    <source>
        <dbReference type="EMBL" id="KAF4314075.1"/>
    </source>
</evidence>
<feature type="transmembrane region" description="Helical" evidence="2">
    <location>
        <begin position="177"/>
        <end position="198"/>
    </location>
</feature>
<protein>
    <recommendedName>
        <fullName evidence="3">Rhodopsin domain-containing protein</fullName>
    </recommendedName>
</protein>
<feature type="transmembrane region" description="Helical" evidence="2">
    <location>
        <begin position="210"/>
        <end position="232"/>
    </location>
</feature>
<keyword evidence="2" id="KW-0472">Membrane</keyword>
<dbReference type="PANTHER" id="PTHR42034">
    <property type="entry name" value="CHROMOSOME 7, WHOLE GENOME SHOTGUN SEQUENCE-RELATED"/>
    <property type="match status" value="1"/>
</dbReference>
<evidence type="ECO:0000256" key="2">
    <source>
        <dbReference type="SAM" id="Phobius"/>
    </source>
</evidence>
<keyword evidence="2" id="KW-0812">Transmembrane</keyword>
<feature type="region of interest" description="Disordered" evidence="1">
    <location>
        <begin position="324"/>
        <end position="343"/>
    </location>
</feature>
<sequence length="620" mass="68500">MTVHDNPEFLPEVWTLYGIAVVVFALRFFVRIRTLGIGGLCGDDYFAVLSVFFLTIDGIVVDRAFHHGTAVEFTKEQLNAMTDAEIDSIGIGSKFEFMGWFSYPGLIWSMKAMMLFFYGRLTFRLWQQRLVRWLSFIVFLTYMAMLSTVILSCRPFTHNWQVRPQPSLECTFHPQNVAVVSTLNIATDVAILTIPVPMLWTLHACLRKKIIMGCFLLGGVLVIVAAIIRVIITLGSHPSTVTINLWGIRETVIAVIAVNAPLLRPLFTRAFWSMTSEPTELTSCGLNSSSNNSRSRPITAQELYTNQITGGGGKLPIVIERPSKEGDSRVNTPQFAPDDADNEQLLDTPDRKLVLRSHHDIIDGIGTLHLFNNLLSHTASAFSQGSSSKLPTFGPEWTALSPPLRIAANIVSHLTQDQTTRYEQTIAHSASLHQHAEIINIPFQRGPTLPGKRQRVAHTLSPNRSPLALLQACRTQGITATHAYHAATAMCMRDRQPRGPTTTPTRTARYMINHRPANPRAHRTPPRSGRRLAVALAVAARTGATSSGTSRVVFSTPGPVEVGDPWVMGEELGSGLELCLGTWRGKLSLSAAYNDAWHEKGDVLKFLQDCEDTVFNGLGV</sequence>
<dbReference type="Proteomes" id="UP000572817">
    <property type="component" value="Unassembled WGS sequence"/>
</dbReference>
<evidence type="ECO:0000256" key="1">
    <source>
        <dbReference type="SAM" id="MobiDB-lite"/>
    </source>
</evidence>
<feature type="domain" description="Rhodopsin" evidence="3">
    <location>
        <begin position="26"/>
        <end position="269"/>
    </location>
</feature>
<feature type="transmembrane region" description="Helical" evidence="2">
    <location>
        <begin position="130"/>
        <end position="157"/>
    </location>
</feature>
<organism evidence="4 5">
    <name type="scientific">Botryosphaeria dothidea</name>
    <dbReference type="NCBI Taxonomy" id="55169"/>
    <lineage>
        <taxon>Eukaryota</taxon>
        <taxon>Fungi</taxon>
        <taxon>Dikarya</taxon>
        <taxon>Ascomycota</taxon>
        <taxon>Pezizomycotina</taxon>
        <taxon>Dothideomycetes</taxon>
        <taxon>Dothideomycetes incertae sedis</taxon>
        <taxon>Botryosphaeriales</taxon>
        <taxon>Botryosphaeriaceae</taxon>
        <taxon>Botryosphaeria</taxon>
    </lineage>
</organism>
<dbReference type="Gene3D" id="3.30.559.30">
    <property type="entry name" value="Nonribosomal peptide synthetase, condensation domain"/>
    <property type="match status" value="2"/>
</dbReference>
<evidence type="ECO:0000259" key="3">
    <source>
        <dbReference type="Pfam" id="PF20684"/>
    </source>
</evidence>
<dbReference type="PANTHER" id="PTHR42034:SF1">
    <property type="entry name" value="CONDENSATION DOMAIN-CONTAINING PROTEIN"/>
    <property type="match status" value="1"/>
</dbReference>
<dbReference type="InterPro" id="IPR049326">
    <property type="entry name" value="Rhodopsin_dom_fungi"/>
</dbReference>
<proteinExistence type="predicted"/>
<dbReference type="EMBL" id="WWBZ02000001">
    <property type="protein sequence ID" value="KAF4314075.1"/>
    <property type="molecule type" value="Genomic_DNA"/>
</dbReference>
<dbReference type="Pfam" id="PF20684">
    <property type="entry name" value="Fung_rhodopsin"/>
    <property type="match status" value="1"/>
</dbReference>
<feature type="transmembrane region" description="Helical" evidence="2">
    <location>
        <begin position="100"/>
        <end position="118"/>
    </location>
</feature>
<name>A0A8H4J6A4_9PEZI</name>
<dbReference type="InterPro" id="IPR023213">
    <property type="entry name" value="CAT-like_dom_sf"/>
</dbReference>
<gene>
    <name evidence="4" type="ORF">GTA08_BOTSDO01210</name>
</gene>
<dbReference type="OrthoDB" id="4329349at2759"/>
<feature type="transmembrane region" description="Helical" evidence="2">
    <location>
        <begin position="13"/>
        <end position="30"/>
    </location>
</feature>